<dbReference type="Gene3D" id="3.90.550.10">
    <property type="entry name" value="Spore Coat Polysaccharide Biosynthesis Protein SpsA, Chain A"/>
    <property type="match status" value="1"/>
</dbReference>
<feature type="domain" description="Glycosyltransferase 2-like" evidence="2">
    <location>
        <begin position="4"/>
        <end position="166"/>
    </location>
</feature>
<evidence type="ECO:0000313" key="4">
    <source>
        <dbReference type="Proteomes" id="UP000057609"/>
    </source>
</evidence>
<dbReference type="KEGG" id="gpi:GPICK_09025"/>
<evidence type="ECO:0000259" key="2">
    <source>
        <dbReference type="Pfam" id="PF00535"/>
    </source>
</evidence>
<gene>
    <name evidence="3" type="ORF">GPICK_09025</name>
</gene>
<keyword evidence="1" id="KW-0802">TPR repeat</keyword>
<accession>A0A0B5B9S8</accession>
<sequence>MLITVIMPCYNRERYLALAINSVLCQTWPMVELIVVDDGCTDGSRSILESYGSRIRLLEHPGRVNRGQSAAINLGLRHATGEYIAILDSDDLFAPEKIEKQMRFLECHQDVGLVYSNGKAIDADGKELYFIYKRDHQPPSGPADVLENCCVNLPSNALVRRAVFERAGFFDEHLRTAQDHDMVIRITEVATVGYLDEVLWFYRRHDASISSTKALERWQNGFRILDAARRRYPYPARTLKRRLAVLNFRLGQCYLEQRAYFRAVYHFIRAGMLDPSRSARVIRGREAVSGPH</sequence>
<reference evidence="3 4" key="1">
    <citation type="journal article" date="2015" name="Genome Announc.">
        <title>Complete Genome of Geobacter pickeringii G13T, a Metal-Reducing Isolate from Sedimentary Kaolin Deposits.</title>
        <authorList>
            <person name="Badalamenti J.P."/>
            <person name="Bond D.R."/>
        </authorList>
    </citation>
    <scope>NUCLEOTIDE SEQUENCE [LARGE SCALE GENOMIC DNA]</scope>
    <source>
        <strain evidence="3 4">G13</strain>
    </source>
</reference>
<dbReference type="EMBL" id="CP009788">
    <property type="protein sequence ID" value="AJE03473.1"/>
    <property type="molecule type" value="Genomic_DNA"/>
</dbReference>
<dbReference type="SUPFAM" id="SSF53448">
    <property type="entry name" value="Nucleotide-diphospho-sugar transferases"/>
    <property type="match status" value="1"/>
</dbReference>
<dbReference type="Pfam" id="PF00535">
    <property type="entry name" value="Glycos_transf_2"/>
    <property type="match status" value="1"/>
</dbReference>
<dbReference type="AlphaFoldDB" id="A0A0B5B9S8"/>
<keyword evidence="4" id="KW-1185">Reference proteome</keyword>
<dbReference type="PANTHER" id="PTHR22916:SF3">
    <property type="entry name" value="UDP-GLCNAC:BETAGAL BETA-1,3-N-ACETYLGLUCOSAMINYLTRANSFERASE-LIKE PROTEIN 1"/>
    <property type="match status" value="1"/>
</dbReference>
<feature type="repeat" description="TPR" evidence="1">
    <location>
        <begin position="244"/>
        <end position="277"/>
    </location>
</feature>
<proteinExistence type="predicted"/>
<dbReference type="InterPro" id="IPR029044">
    <property type="entry name" value="Nucleotide-diphossugar_trans"/>
</dbReference>
<dbReference type="Proteomes" id="UP000057609">
    <property type="component" value="Chromosome"/>
</dbReference>
<evidence type="ECO:0000313" key="3">
    <source>
        <dbReference type="EMBL" id="AJE03473.1"/>
    </source>
</evidence>
<dbReference type="PANTHER" id="PTHR22916">
    <property type="entry name" value="GLYCOSYLTRANSFERASE"/>
    <property type="match status" value="1"/>
</dbReference>
<dbReference type="InterPro" id="IPR019734">
    <property type="entry name" value="TPR_rpt"/>
</dbReference>
<name>A0A0B5B9S8_9BACT</name>
<dbReference type="STRING" id="345632.GPICK_09025"/>
<evidence type="ECO:0000256" key="1">
    <source>
        <dbReference type="PROSITE-ProRule" id="PRU00339"/>
    </source>
</evidence>
<dbReference type="GO" id="GO:0016758">
    <property type="term" value="F:hexosyltransferase activity"/>
    <property type="evidence" value="ECO:0007669"/>
    <property type="project" value="UniProtKB-ARBA"/>
</dbReference>
<dbReference type="HOGENOM" id="CLU_025996_0_0_7"/>
<dbReference type="OrthoDB" id="5291101at2"/>
<dbReference type="InterPro" id="IPR001173">
    <property type="entry name" value="Glyco_trans_2-like"/>
</dbReference>
<dbReference type="RefSeq" id="WP_039742411.1">
    <property type="nucleotide sequence ID" value="NZ_CP009788.1"/>
</dbReference>
<protein>
    <recommendedName>
        <fullName evidence="2">Glycosyltransferase 2-like domain-containing protein</fullName>
    </recommendedName>
</protein>
<organism evidence="3 4">
    <name type="scientific">Geobacter pickeringii</name>
    <dbReference type="NCBI Taxonomy" id="345632"/>
    <lineage>
        <taxon>Bacteria</taxon>
        <taxon>Pseudomonadati</taxon>
        <taxon>Thermodesulfobacteriota</taxon>
        <taxon>Desulfuromonadia</taxon>
        <taxon>Geobacterales</taxon>
        <taxon>Geobacteraceae</taxon>
        <taxon>Geobacter</taxon>
    </lineage>
</organism>
<dbReference type="PROSITE" id="PS50005">
    <property type="entry name" value="TPR"/>
    <property type="match status" value="1"/>
</dbReference>